<comment type="similarity">
    <text evidence="1">In the C-terminal section; belongs to the transposase 35 family.</text>
</comment>
<protein>
    <submittedName>
        <fullName evidence="11">Transposase</fullName>
    </submittedName>
</protein>
<evidence type="ECO:0000259" key="9">
    <source>
        <dbReference type="Pfam" id="PF07282"/>
    </source>
</evidence>
<feature type="domain" description="Cas12f1-like TNB" evidence="9">
    <location>
        <begin position="315"/>
        <end position="380"/>
    </location>
</feature>
<evidence type="ECO:0000256" key="2">
    <source>
        <dbReference type="ARBA" id="ARBA00022578"/>
    </source>
</evidence>
<keyword evidence="4" id="KW-0862">Zinc</keyword>
<evidence type="ECO:0000259" key="10">
    <source>
        <dbReference type="Pfam" id="PF12323"/>
    </source>
</evidence>
<keyword evidence="5" id="KW-0238">DNA-binding</keyword>
<feature type="domain" description="Probable transposase IS891/IS1136/IS1341" evidence="8">
    <location>
        <begin position="194"/>
        <end position="303"/>
    </location>
</feature>
<organism evidence="11 12">
    <name type="scientific">Limnoraphis robusta CCNP1315</name>
    <dbReference type="NCBI Taxonomy" id="3110306"/>
    <lineage>
        <taxon>Bacteria</taxon>
        <taxon>Bacillati</taxon>
        <taxon>Cyanobacteriota</taxon>
        <taxon>Cyanophyceae</taxon>
        <taxon>Oscillatoriophycideae</taxon>
        <taxon>Oscillatoriales</taxon>
        <taxon>Sirenicapillariaceae</taxon>
        <taxon>Limnoraphis</taxon>
    </lineage>
</organism>
<evidence type="ECO:0000313" key="12">
    <source>
        <dbReference type="Proteomes" id="UP001301728"/>
    </source>
</evidence>
<keyword evidence="6" id="KW-0233">DNA recombination</keyword>
<keyword evidence="2" id="KW-0815">Transposition</keyword>
<keyword evidence="7" id="KW-0175">Coiled coil</keyword>
<proteinExistence type="inferred from homology"/>
<name>A0ABU5TUC1_9CYAN</name>
<evidence type="ECO:0000313" key="11">
    <source>
        <dbReference type="EMBL" id="MEA5518501.1"/>
    </source>
</evidence>
<feature type="coiled-coil region" evidence="7">
    <location>
        <begin position="231"/>
        <end position="258"/>
    </location>
</feature>
<comment type="caution">
    <text evidence="11">The sequence shown here is derived from an EMBL/GenBank/DDBJ whole genome shotgun (WGS) entry which is preliminary data.</text>
</comment>
<dbReference type="InterPro" id="IPR021027">
    <property type="entry name" value="Transposase_put_HTH"/>
</dbReference>
<dbReference type="InterPro" id="IPR010095">
    <property type="entry name" value="Cas12f1-like_TNB"/>
</dbReference>
<keyword evidence="12" id="KW-1185">Reference proteome</keyword>
<dbReference type="RefSeq" id="WP_323221734.1">
    <property type="nucleotide sequence ID" value="NZ_JAYGHT010000011.1"/>
</dbReference>
<dbReference type="NCBIfam" id="NF040570">
    <property type="entry name" value="guided_TnpB"/>
    <property type="match status" value="1"/>
</dbReference>
<dbReference type="EMBL" id="JAYGHT010000011">
    <property type="protein sequence ID" value="MEA5518501.1"/>
    <property type="molecule type" value="Genomic_DNA"/>
</dbReference>
<evidence type="ECO:0000256" key="4">
    <source>
        <dbReference type="ARBA" id="ARBA00022833"/>
    </source>
</evidence>
<evidence type="ECO:0000256" key="7">
    <source>
        <dbReference type="SAM" id="Coils"/>
    </source>
</evidence>
<feature type="domain" description="Transposase putative helix-turn-helix" evidence="10">
    <location>
        <begin position="1"/>
        <end position="44"/>
    </location>
</feature>
<evidence type="ECO:0000256" key="5">
    <source>
        <dbReference type="ARBA" id="ARBA00023125"/>
    </source>
</evidence>
<dbReference type="Pfam" id="PF01385">
    <property type="entry name" value="OrfB_IS605"/>
    <property type="match status" value="1"/>
</dbReference>
<gene>
    <name evidence="11" type="ORF">VB854_06020</name>
</gene>
<evidence type="ECO:0000256" key="6">
    <source>
        <dbReference type="ARBA" id="ARBA00023172"/>
    </source>
</evidence>
<keyword evidence="3" id="KW-0479">Metal-binding</keyword>
<evidence type="ECO:0000259" key="8">
    <source>
        <dbReference type="Pfam" id="PF01385"/>
    </source>
</evidence>
<dbReference type="Pfam" id="PF12323">
    <property type="entry name" value="HTH_OrfB_IS605"/>
    <property type="match status" value="1"/>
</dbReference>
<dbReference type="Pfam" id="PF07282">
    <property type="entry name" value="Cas12f1-like_TNB"/>
    <property type="match status" value="1"/>
</dbReference>
<sequence length="423" mass="48164">MLITYQYKCNPTPSQASTMEAWGELLRRHYNYALGQRLDWLRRTRCQIDRCSIVSEAIGDIPEKVDYYSQASQLRQTKELFPEYKNIYADCLQQNLMRLDKAWKRWLIPDQTSKRGGRPRFKKRNDICSFTFPRVNCPKAGAHLTGNVLKLSKIGEIEVILHRPIPDGFAIKQATLVRKADGWYVSFSLEDDTVPEPLPVDEVKSVVGIDVGLEKFLATSDGQAVVIPRFYRKSQQQLARQQRQLARMENGSKNYRRQSNKVARLHLHVARQRKEFHYQVAHWLCDQYDLIAFESLNIKGLARTRLAKSILDAAWGSFLNILQAVAVKRGKWAIGDDPRGTSIECSGCGERVEKTLKDRVHNCSHCGLVIDRDWNSGINILNRVKRTLGLAFAGCGGYLGTSPMRQQLSIVSLGSPFYTALSS</sequence>
<evidence type="ECO:0000256" key="3">
    <source>
        <dbReference type="ARBA" id="ARBA00022723"/>
    </source>
</evidence>
<reference evidence="11 12" key="1">
    <citation type="submission" date="2023-12" db="EMBL/GenBank/DDBJ databases">
        <title>Baltic Sea Cyanobacteria.</title>
        <authorList>
            <person name="Delbaje E."/>
            <person name="Fewer D.P."/>
            <person name="Shishido T.K."/>
        </authorList>
    </citation>
    <scope>NUCLEOTIDE SEQUENCE [LARGE SCALE GENOMIC DNA]</scope>
    <source>
        <strain evidence="11 12">CCNP 1315</strain>
    </source>
</reference>
<dbReference type="InterPro" id="IPR001959">
    <property type="entry name" value="Transposase"/>
</dbReference>
<dbReference type="Proteomes" id="UP001301728">
    <property type="component" value="Unassembled WGS sequence"/>
</dbReference>
<accession>A0ABU5TUC1</accession>
<evidence type="ECO:0000256" key="1">
    <source>
        <dbReference type="ARBA" id="ARBA00008761"/>
    </source>
</evidence>